<evidence type="ECO:0000313" key="1">
    <source>
        <dbReference type="EMBL" id="KAA3951523.1"/>
    </source>
</evidence>
<organism evidence="1 2">
    <name type="scientific">Bacteroides ovatus</name>
    <dbReference type="NCBI Taxonomy" id="28116"/>
    <lineage>
        <taxon>Bacteria</taxon>
        <taxon>Pseudomonadati</taxon>
        <taxon>Bacteroidota</taxon>
        <taxon>Bacteroidia</taxon>
        <taxon>Bacteroidales</taxon>
        <taxon>Bacteroidaceae</taxon>
        <taxon>Bacteroides</taxon>
    </lineage>
</organism>
<proteinExistence type="predicted"/>
<accession>A0A5M5C2N7</accession>
<comment type="caution">
    <text evidence="1">The sequence shown here is derived from an EMBL/GenBank/DDBJ whole genome shotgun (WGS) entry which is preliminary data.</text>
</comment>
<gene>
    <name evidence="1" type="ORF">F3D71_12460</name>
</gene>
<reference evidence="1 2" key="1">
    <citation type="journal article" date="2019" name="Nat. Med.">
        <title>A library of human gut bacterial isolates paired with longitudinal multiomics data enables mechanistic microbiome research.</title>
        <authorList>
            <person name="Poyet M."/>
            <person name="Groussin M."/>
            <person name="Gibbons S.M."/>
            <person name="Avila-Pacheco J."/>
            <person name="Jiang X."/>
            <person name="Kearney S.M."/>
            <person name="Perrotta A.R."/>
            <person name="Berdy B."/>
            <person name="Zhao S."/>
            <person name="Lieberman T.D."/>
            <person name="Swanson P.K."/>
            <person name="Smith M."/>
            <person name="Roesemann S."/>
            <person name="Alexander J.E."/>
            <person name="Rich S.A."/>
            <person name="Livny J."/>
            <person name="Vlamakis H."/>
            <person name="Clish C."/>
            <person name="Bullock K."/>
            <person name="Deik A."/>
            <person name="Scott J."/>
            <person name="Pierce K.A."/>
            <person name="Xavier R.J."/>
            <person name="Alm E.J."/>
        </authorList>
    </citation>
    <scope>NUCLEOTIDE SEQUENCE [LARGE SCALE GENOMIC DNA]</scope>
    <source>
        <strain evidence="1 2">BIOML-A163</strain>
    </source>
</reference>
<dbReference type="EMBL" id="VWLE01000157">
    <property type="protein sequence ID" value="KAA3951523.1"/>
    <property type="molecule type" value="Genomic_DNA"/>
</dbReference>
<sequence>MCFGNKLNQNRPEHCITPFPTHNNFCGGFALNAVLVDLGSDTYPIEVYMRIQDYQNKEIIKPYPNSSASIYLLGNKSSGTLMSLPSGICAAFKDYVTDRTVTVCYNSNFERGFLNNLISEEISRITGERLGMKIQALDVLYHETTWKYILVLVNNKHWIAVKHVKKDRFVCYDPDEGKDSDGSTMGEAIENLRKEYKISGLYICI</sequence>
<evidence type="ECO:0000313" key="2">
    <source>
        <dbReference type="Proteomes" id="UP000323717"/>
    </source>
</evidence>
<name>A0A5M5C2N7_BACOV</name>
<protein>
    <recommendedName>
        <fullName evidence="3">Peptidase C39 domain-containing protein</fullName>
    </recommendedName>
</protein>
<evidence type="ECO:0008006" key="3">
    <source>
        <dbReference type="Google" id="ProtNLM"/>
    </source>
</evidence>
<dbReference type="AlphaFoldDB" id="A0A5M5C2N7"/>
<dbReference type="Proteomes" id="UP000323717">
    <property type="component" value="Unassembled WGS sequence"/>
</dbReference>